<sequence length="301" mass="34742">MAGEERSRQEFASILAGINRKFDIIHAKWLDEKNFEAKFRSQIPRDNEDYNGMCDQWVDLFSDITRTTWVKKISNTGPKIKFRKQYQCWTHTGKVQKELLFDARKCRATTDVKVLTDNPHTRRKNKYIKAGLNIVVKINFTHLHNADINKPYSFFVHMCEPQAEPLKPIVHSNEKLPKMIADIVEKGKKAVPVQKDTEHQQNEVQPPQQMANNNQMIQVQNLDQLNMIQLNQMVPLPGLEAIKLEVQPQIAQVMVSSSQIDMIEPLLVCQPTLMFNQTQVIPVSSSSYVHVPNPQNNPQNY</sequence>
<evidence type="ECO:0000313" key="1">
    <source>
        <dbReference type="Proteomes" id="UP000695000"/>
    </source>
</evidence>
<organism evidence="1 2">
    <name type="scientific">Nicrophorus vespilloides</name>
    <name type="common">Boreal carrion beetle</name>
    <dbReference type="NCBI Taxonomy" id="110193"/>
    <lineage>
        <taxon>Eukaryota</taxon>
        <taxon>Metazoa</taxon>
        <taxon>Ecdysozoa</taxon>
        <taxon>Arthropoda</taxon>
        <taxon>Hexapoda</taxon>
        <taxon>Insecta</taxon>
        <taxon>Pterygota</taxon>
        <taxon>Neoptera</taxon>
        <taxon>Endopterygota</taxon>
        <taxon>Coleoptera</taxon>
        <taxon>Polyphaga</taxon>
        <taxon>Staphyliniformia</taxon>
        <taxon>Silphidae</taxon>
        <taxon>Nicrophorinae</taxon>
        <taxon>Nicrophorus</taxon>
    </lineage>
</organism>
<dbReference type="RefSeq" id="XP_017774192.1">
    <property type="nucleotide sequence ID" value="XM_017918703.1"/>
</dbReference>
<gene>
    <name evidence="2" type="primary">LOC108560964</name>
</gene>
<dbReference type="Proteomes" id="UP000695000">
    <property type="component" value="Unplaced"/>
</dbReference>
<reference evidence="2" key="1">
    <citation type="submission" date="2025-08" db="UniProtKB">
        <authorList>
            <consortium name="RefSeq"/>
        </authorList>
    </citation>
    <scope>IDENTIFICATION</scope>
    <source>
        <tissue evidence="2">Whole Larva</tissue>
    </source>
</reference>
<protein>
    <submittedName>
        <fullName evidence="2">Uncharacterized protein LOC108560964</fullName>
    </submittedName>
</protein>
<accession>A0ABM1MHZ2</accession>
<proteinExistence type="predicted"/>
<dbReference type="GeneID" id="108560964"/>
<keyword evidence="1" id="KW-1185">Reference proteome</keyword>
<evidence type="ECO:0000313" key="2">
    <source>
        <dbReference type="RefSeq" id="XP_017774192.1"/>
    </source>
</evidence>
<name>A0ABM1MHZ2_NICVS</name>